<reference evidence="2" key="1">
    <citation type="journal article" date="2019" name="Int. J. Syst. Evol. Microbiol.">
        <title>The Global Catalogue of Microorganisms (GCM) 10K type strain sequencing project: providing services to taxonomists for standard genome sequencing and annotation.</title>
        <authorList>
            <consortium name="The Broad Institute Genomics Platform"/>
            <consortium name="The Broad Institute Genome Sequencing Center for Infectious Disease"/>
            <person name="Wu L."/>
            <person name="Ma J."/>
        </authorList>
    </citation>
    <scope>NUCLEOTIDE SEQUENCE [LARGE SCALE GENOMIC DNA]</scope>
    <source>
        <strain evidence="2">CCUG 53270</strain>
    </source>
</reference>
<accession>A0ABW3UTQ6</accession>
<keyword evidence="2" id="KW-1185">Reference proteome</keyword>
<dbReference type="SUPFAM" id="SSF46785">
    <property type="entry name" value="Winged helix' DNA-binding domain"/>
    <property type="match status" value="1"/>
</dbReference>
<dbReference type="EMBL" id="JBHTLU010000036">
    <property type="protein sequence ID" value="MFD1223659.1"/>
    <property type="molecule type" value="Genomic_DNA"/>
</dbReference>
<dbReference type="InterPro" id="IPR036388">
    <property type="entry name" value="WH-like_DNA-bd_sf"/>
</dbReference>
<dbReference type="Proteomes" id="UP001597180">
    <property type="component" value="Unassembled WGS sequence"/>
</dbReference>
<evidence type="ECO:0000313" key="1">
    <source>
        <dbReference type="EMBL" id="MFD1223659.1"/>
    </source>
</evidence>
<dbReference type="RefSeq" id="WP_192705527.1">
    <property type="nucleotide sequence ID" value="NZ_BAABJG010000014.1"/>
</dbReference>
<protein>
    <submittedName>
        <fullName evidence="1">Transcriptional regulator</fullName>
    </submittedName>
</protein>
<sequence>MIRLAVIIAHQFLPRMQAVQQSLQERCELTILTYSQLSDTCEHYNRHYAHVDGIIITELGYLYLEERFQGSFAVPTYIYRISEEDFYKCLFQLSVERKDIDFSRVCIDFIMSHNDYMGLKPILDPDHFPQTFPYTVITDQIYQELSDYHIGLWKDNKIDFSITRVGNIVPKLEQHGVPHIYLVPSHKSIVQQFEHIITEIEMIKLADNQIAIGCLSIHKLNELPSATNDLELKTMLLHKSLLEFTMVEKIPLIIQKTNVSFEMISSAKDLKVITDSYTRCKLTAFLSQHVPFEVNLGWGTGDTMYKARMNAQLANQQSASSPVRGTFVIQMNGQVIGPLGEETNLTYLNEVSPQIQRLSEMLDISTLQIQKIMGVITKTESNELTSEEIAYHLGITIRSANRILNQLEEKGIAHIAYKKQEKLRGRPKKIYKISFPAG</sequence>
<organism evidence="1 2">
    <name type="scientific">Paenibacillus vulneris</name>
    <dbReference type="NCBI Taxonomy" id="1133364"/>
    <lineage>
        <taxon>Bacteria</taxon>
        <taxon>Bacillati</taxon>
        <taxon>Bacillota</taxon>
        <taxon>Bacilli</taxon>
        <taxon>Bacillales</taxon>
        <taxon>Paenibacillaceae</taxon>
        <taxon>Paenibacillus</taxon>
    </lineage>
</organism>
<gene>
    <name evidence="1" type="ORF">ACFQ4B_26410</name>
</gene>
<evidence type="ECO:0000313" key="2">
    <source>
        <dbReference type="Proteomes" id="UP001597180"/>
    </source>
</evidence>
<name>A0ABW3UTQ6_9BACL</name>
<dbReference type="InterPro" id="IPR036390">
    <property type="entry name" value="WH_DNA-bd_sf"/>
</dbReference>
<comment type="caution">
    <text evidence="1">The sequence shown here is derived from an EMBL/GenBank/DDBJ whole genome shotgun (WGS) entry which is preliminary data.</text>
</comment>
<dbReference type="Gene3D" id="1.10.10.10">
    <property type="entry name" value="Winged helix-like DNA-binding domain superfamily/Winged helix DNA-binding domain"/>
    <property type="match status" value="1"/>
</dbReference>
<proteinExistence type="predicted"/>